<comment type="caution">
    <text evidence="1">The sequence shown here is derived from an EMBL/GenBank/DDBJ whole genome shotgun (WGS) entry which is preliminary data.</text>
</comment>
<sequence>MVVKAGSEEGTVTSLAAAPADCGLPLLPFSVHDPISARQEVILPRDAFRWRPPGRLHSGHAGELNNSSLFQHVTAATQCPHELSAAPVLRFDAARRIFLCFDAGKPICLERARLGVN</sequence>
<reference evidence="1" key="1">
    <citation type="submission" date="2020-03" db="EMBL/GenBank/DDBJ databases">
        <authorList>
            <person name="Weist P."/>
        </authorList>
    </citation>
    <scope>NUCLEOTIDE SEQUENCE</scope>
</reference>
<dbReference type="Proteomes" id="UP001153269">
    <property type="component" value="Unassembled WGS sequence"/>
</dbReference>
<evidence type="ECO:0000313" key="1">
    <source>
        <dbReference type="EMBL" id="CAB1416521.1"/>
    </source>
</evidence>
<proteinExistence type="predicted"/>
<evidence type="ECO:0000313" key="2">
    <source>
        <dbReference type="Proteomes" id="UP001153269"/>
    </source>
</evidence>
<organism evidence="1 2">
    <name type="scientific">Pleuronectes platessa</name>
    <name type="common">European plaice</name>
    <dbReference type="NCBI Taxonomy" id="8262"/>
    <lineage>
        <taxon>Eukaryota</taxon>
        <taxon>Metazoa</taxon>
        <taxon>Chordata</taxon>
        <taxon>Craniata</taxon>
        <taxon>Vertebrata</taxon>
        <taxon>Euteleostomi</taxon>
        <taxon>Actinopterygii</taxon>
        <taxon>Neopterygii</taxon>
        <taxon>Teleostei</taxon>
        <taxon>Neoteleostei</taxon>
        <taxon>Acanthomorphata</taxon>
        <taxon>Carangaria</taxon>
        <taxon>Pleuronectiformes</taxon>
        <taxon>Pleuronectoidei</taxon>
        <taxon>Pleuronectidae</taxon>
        <taxon>Pleuronectes</taxon>
    </lineage>
</organism>
<protein>
    <submittedName>
        <fullName evidence="1">Uncharacterized protein</fullName>
    </submittedName>
</protein>
<gene>
    <name evidence="1" type="ORF">PLEPLA_LOCUS4312</name>
</gene>
<dbReference type="EMBL" id="CADEAL010000213">
    <property type="protein sequence ID" value="CAB1416521.1"/>
    <property type="molecule type" value="Genomic_DNA"/>
</dbReference>
<name>A0A9N7Y8E6_PLEPL</name>
<keyword evidence="2" id="KW-1185">Reference proteome</keyword>
<accession>A0A9N7Y8E6</accession>
<dbReference type="AlphaFoldDB" id="A0A9N7Y8E6"/>